<protein>
    <submittedName>
        <fullName evidence="10">Uncharacterized protein</fullName>
    </submittedName>
</protein>
<keyword evidence="2" id="KW-1003">Cell membrane</keyword>
<sequence>MRHWIKCLIFSILCIAGAQAPKTNLTTIVANQSWIRPNRYLLMEYTKGLFCNSHLKVVHVHWPNKCSYSYCNNILREFSECGLSQVVLRSKIQSSSSSLEKLKDDGILLYLVLILSDATQTVDLSFMRKKSAAKHLTNILLVILDAAAVSEKWLRCIFEMFWNMWILNVAIIYAEQEYHQIIIHRYDPFADELIQKTLEREQHAGLEQVFPRSMLNMRLRPFRVCMYPDEVRSIFQQNGQVTGADGMLTAYMAERLNATISVNYMGTYGNVSISHDLCFREIVDEIDHLGGNTRFLSLDSFYGRVEYTIVLDRDDLCVLVPKARIASAFWNLLRPFNCRVWSMIVVTKMLVYILCRLVYRHIFAGAKLMLHLLACVISSPHAHFIRPPLSSRIFLGVWLIFGLLISAAYKGNLTSHLVERVYLPDVNSLRQLAESPYPLATLPRHVKHMNRYLNEGNRYEHLLKSKIVTIPDMQLRNLVEDNNLSYAYLQKAHISVFRANSRKHSINGKPCYHAMAQCIVPFHAVYIVPYGSAFLGYINRLMRNAQEHGYLNYWNGLMSAAFKRARRNGLPQRQHDDGEPEVLQLLHFQAAFCLWAFGLVLAFIVFIWEVRKDLFISEQK</sequence>
<evidence type="ECO:0000256" key="9">
    <source>
        <dbReference type="SAM" id="SignalP"/>
    </source>
</evidence>
<feature type="signal peptide" evidence="9">
    <location>
        <begin position="1"/>
        <end position="20"/>
    </location>
</feature>
<feature type="transmembrane region" description="Helical" evidence="8">
    <location>
        <begin position="586"/>
        <end position="610"/>
    </location>
</feature>
<reference evidence="10" key="1">
    <citation type="submission" date="2020-05" db="UniProtKB">
        <authorList>
            <consortium name="EnsemblMetazoa"/>
        </authorList>
    </citation>
    <scope>IDENTIFICATION</scope>
    <source>
        <strain evidence="10">USDA</strain>
    </source>
</reference>
<evidence type="ECO:0000256" key="1">
    <source>
        <dbReference type="ARBA" id="ARBA00004651"/>
    </source>
</evidence>
<dbReference type="EnsemblMetazoa" id="SCAU007236-RA">
    <property type="protein sequence ID" value="SCAU007236-PA"/>
    <property type="gene ID" value="SCAU007236"/>
</dbReference>
<evidence type="ECO:0000256" key="4">
    <source>
        <dbReference type="ARBA" id="ARBA00022989"/>
    </source>
</evidence>
<name>A0A1I8PE54_STOCA</name>
<keyword evidence="5 8" id="KW-0472">Membrane</keyword>
<organism evidence="10 11">
    <name type="scientific">Stomoxys calcitrans</name>
    <name type="common">Stable fly</name>
    <name type="synonym">Conops calcitrans</name>
    <dbReference type="NCBI Taxonomy" id="35570"/>
    <lineage>
        <taxon>Eukaryota</taxon>
        <taxon>Metazoa</taxon>
        <taxon>Ecdysozoa</taxon>
        <taxon>Arthropoda</taxon>
        <taxon>Hexapoda</taxon>
        <taxon>Insecta</taxon>
        <taxon>Pterygota</taxon>
        <taxon>Neoptera</taxon>
        <taxon>Endopterygota</taxon>
        <taxon>Diptera</taxon>
        <taxon>Brachycera</taxon>
        <taxon>Muscomorpha</taxon>
        <taxon>Muscoidea</taxon>
        <taxon>Muscidae</taxon>
        <taxon>Stomoxys</taxon>
    </lineage>
</organism>
<dbReference type="PANTHER" id="PTHR42643">
    <property type="entry name" value="IONOTROPIC RECEPTOR 20A-RELATED"/>
    <property type="match status" value="1"/>
</dbReference>
<keyword evidence="7" id="KW-0325">Glycoprotein</keyword>
<comment type="subcellular location">
    <subcellularLocation>
        <location evidence="1">Cell membrane</location>
        <topology evidence="1">Multi-pass membrane protein</topology>
    </subcellularLocation>
</comment>
<gene>
    <name evidence="10" type="primary">106081583</name>
</gene>
<dbReference type="SUPFAM" id="SSF53850">
    <property type="entry name" value="Periplasmic binding protein-like II"/>
    <property type="match status" value="1"/>
</dbReference>
<feature type="chain" id="PRO_5015901881" evidence="9">
    <location>
        <begin position="21"/>
        <end position="620"/>
    </location>
</feature>
<feature type="transmembrane region" description="Helical" evidence="8">
    <location>
        <begin position="391"/>
        <end position="409"/>
    </location>
</feature>
<keyword evidence="9" id="KW-0732">Signal</keyword>
<dbReference type="VEuPathDB" id="VectorBase:SCAU007236"/>
<dbReference type="AlphaFoldDB" id="A0A1I8PE54"/>
<keyword evidence="3 8" id="KW-0812">Transmembrane</keyword>
<evidence type="ECO:0000256" key="3">
    <source>
        <dbReference type="ARBA" id="ARBA00022692"/>
    </source>
</evidence>
<dbReference type="GO" id="GO:0005886">
    <property type="term" value="C:plasma membrane"/>
    <property type="evidence" value="ECO:0007669"/>
    <property type="project" value="UniProtKB-SubCell"/>
</dbReference>
<dbReference type="InterPro" id="IPR052192">
    <property type="entry name" value="Insect_Ionotropic_Sensory_Rcpt"/>
</dbReference>
<evidence type="ECO:0000256" key="6">
    <source>
        <dbReference type="ARBA" id="ARBA00023170"/>
    </source>
</evidence>
<evidence type="ECO:0000313" key="10">
    <source>
        <dbReference type="EnsemblMetazoa" id="SCAU007236-PA"/>
    </source>
</evidence>
<evidence type="ECO:0000256" key="5">
    <source>
        <dbReference type="ARBA" id="ARBA00023136"/>
    </source>
</evidence>
<dbReference type="KEGG" id="scac:106081583"/>
<evidence type="ECO:0000256" key="7">
    <source>
        <dbReference type="ARBA" id="ARBA00023180"/>
    </source>
</evidence>
<keyword evidence="11" id="KW-1185">Reference proteome</keyword>
<dbReference type="Gene3D" id="1.10.287.70">
    <property type="match status" value="1"/>
</dbReference>
<dbReference type="PANTHER" id="PTHR42643:SF31">
    <property type="entry name" value="IONOTROPIC RECEPTOR 68B-RELATED"/>
    <property type="match status" value="1"/>
</dbReference>
<dbReference type="Proteomes" id="UP000095300">
    <property type="component" value="Unassembled WGS sequence"/>
</dbReference>
<evidence type="ECO:0000256" key="8">
    <source>
        <dbReference type="SAM" id="Phobius"/>
    </source>
</evidence>
<feature type="transmembrane region" description="Helical" evidence="8">
    <location>
        <begin position="512"/>
        <end position="538"/>
    </location>
</feature>
<keyword evidence="4 8" id="KW-1133">Transmembrane helix</keyword>
<keyword evidence="6" id="KW-0675">Receptor</keyword>
<evidence type="ECO:0000256" key="2">
    <source>
        <dbReference type="ARBA" id="ARBA00022475"/>
    </source>
</evidence>
<accession>A0A1I8PE54</accession>
<dbReference type="OrthoDB" id="6424487at2759"/>
<proteinExistence type="predicted"/>
<evidence type="ECO:0000313" key="11">
    <source>
        <dbReference type="Proteomes" id="UP000095300"/>
    </source>
</evidence>